<feature type="non-terminal residue" evidence="2">
    <location>
        <position position="1"/>
    </location>
</feature>
<dbReference type="Proteomes" id="UP000033867">
    <property type="component" value="Unassembled WGS sequence"/>
</dbReference>
<comment type="caution">
    <text evidence="2">The sequence shown here is derived from an EMBL/GenBank/DDBJ whole genome shotgun (WGS) entry which is preliminary data.</text>
</comment>
<feature type="region of interest" description="Disordered" evidence="1">
    <location>
        <begin position="14"/>
        <end position="33"/>
    </location>
</feature>
<evidence type="ECO:0000313" key="2">
    <source>
        <dbReference type="EMBL" id="KKS71522.1"/>
    </source>
</evidence>
<dbReference type="AlphaFoldDB" id="A0A0G1BDY7"/>
<evidence type="ECO:0000313" key="3">
    <source>
        <dbReference type="Proteomes" id="UP000033867"/>
    </source>
</evidence>
<reference evidence="2 3" key="1">
    <citation type="journal article" date="2015" name="Nature">
        <title>rRNA introns, odd ribosomes, and small enigmatic genomes across a large radiation of phyla.</title>
        <authorList>
            <person name="Brown C.T."/>
            <person name="Hug L.A."/>
            <person name="Thomas B.C."/>
            <person name="Sharon I."/>
            <person name="Castelle C.J."/>
            <person name="Singh A."/>
            <person name="Wilkins M.J."/>
            <person name="Williams K.H."/>
            <person name="Banfield J.F."/>
        </authorList>
    </citation>
    <scope>NUCLEOTIDE SEQUENCE [LARGE SCALE GENOMIC DNA]</scope>
</reference>
<proteinExistence type="predicted"/>
<sequence>SYSLGVADTYTTSSIRASNSSKRSGRLSRALGNLNPFSTKESFRARS</sequence>
<name>A0A0G1BDY7_9BACT</name>
<dbReference type="EMBL" id="LCEK01000025">
    <property type="protein sequence ID" value="KKS71522.1"/>
    <property type="molecule type" value="Genomic_DNA"/>
</dbReference>
<organism evidence="2 3">
    <name type="scientific">Candidatus Magasanikbacteria bacterium GW2011_GWE2_42_7</name>
    <dbReference type="NCBI Taxonomy" id="1619052"/>
    <lineage>
        <taxon>Bacteria</taxon>
        <taxon>Candidatus Magasanikiibacteriota</taxon>
    </lineage>
</organism>
<gene>
    <name evidence="2" type="ORF">UV42_C0025G0001</name>
</gene>
<protein>
    <submittedName>
        <fullName evidence="2">Uncharacterized protein</fullName>
    </submittedName>
</protein>
<evidence type="ECO:0000256" key="1">
    <source>
        <dbReference type="SAM" id="MobiDB-lite"/>
    </source>
</evidence>
<accession>A0A0G1BDY7</accession>